<dbReference type="Proteomes" id="UP000239181">
    <property type="component" value="Unassembled WGS sequence"/>
</dbReference>
<dbReference type="EMBL" id="PDET01000027">
    <property type="protein sequence ID" value="PRD12745.1"/>
    <property type="molecule type" value="Genomic_DNA"/>
</dbReference>
<dbReference type="NCBIfam" id="NF002894">
    <property type="entry name" value="PRK03379.1"/>
    <property type="match status" value="1"/>
</dbReference>
<dbReference type="Gene3D" id="3.40.50.1980">
    <property type="entry name" value="Nitrogenase molybdenum iron protein domain"/>
    <property type="match status" value="2"/>
</dbReference>
<protein>
    <recommendedName>
        <fullName evidence="5">Vitamin B12-binding protein</fullName>
    </recommendedName>
</protein>
<dbReference type="HAMAP" id="MF_01000">
    <property type="entry name" value="BtuF"/>
    <property type="match status" value="1"/>
</dbReference>
<keyword evidence="8" id="KW-1185">Reference proteome</keyword>
<dbReference type="GO" id="GO:0031419">
    <property type="term" value="F:cobalamin binding"/>
    <property type="evidence" value="ECO:0007669"/>
    <property type="project" value="InterPro"/>
</dbReference>
<dbReference type="InterPro" id="IPR023544">
    <property type="entry name" value="ABC_transptr_vit_B12-bd"/>
</dbReference>
<dbReference type="InterPro" id="IPR002491">
    <property type="entry name" value="ABC_transptr_periplasmic_BD"/>
</dbReference>
<dbReference type="GO" id="GO:0015889">
    <property type="term" value="P:cobalamin transport"/>
    <property type="evidence" value="ECO:0007669"/>
    <property type="project" value="UniProtKB-UniRule"/>
</dbReference>
<comment type="caution">
    <text evidence="7">The sequence shown here is derived from an EMBL/GenBank/DDBJ whole genome shotgun (WGS) entry which is preliminary data.</text>
</comment>
<dbReference type="OrthoDB" id="6495095at2"/>
<dbReference type="GO" id="GO:0042597">
    <property type="term" value="C:periplasmic space"/>
    <property type="evidence" value="ECO:0007669"/>
    <property type="project" value="UniProtKB-SubCell"/>
</dbReference>
<dbReference type="InterPro" id="IPR054828">
    <property type="entry name" value="Vit_B12_bind_prot"/>
</dbReference>
<evidence type="ECO:0000256" key="2">
    <source>
        <dbReference type="ARBA" id="ARBA00022729"/>
    </source>
</evidence>
<dbReference type="InterPro" id="IPR050902">
    <property type="entry name" value="ABC_Transporter_SBP"/>
</dbReference>
<feature type="site" description="Important for BtuC binding" evidence="5">
    <location>
        <position position="69"/>
    </location>
</feature>
<evidence type="ECO:0000259" key="6">
    <source>
        <dbReference type="PROSITE" id="PS50983"/>
    </source>
</evidence>
<feature type="signal peptide" evidence="5">
    <location>
        <begin position="1"/>
        <end position="18"/>
    </location>
</feature>
<dbReference type="SUPFAM" id="SSF53807">
    <property type="entry name" value="Helical backbone' metal receptor"/>
    <property type="match status" value="1"/>
</dbReference>
<comment type="similarity">
    <text evidence="5">Belongs to the BtuF family.</text>
</comment>
<evidence type="ECO:0000256" key="4">
    <source>
        <dbReference type="ARBA" id="ARBA00023157"/>
    </source>
</evidence>
<keyword evidence="2 5" id="KW-0732">Signal</keyword>
<dbReference type="RefSeq" id="WP_105595433.1">
    <property type="nucleotide sequence ID" value="NZ_PDET01000027.1"/>
</dbReference>
<dbReference type="Pfam" id="PF01497">
    <property type="entry name" value="Peripla_BP_2"/>
    <property type="match status" value="1"/>
</dbReference>
<dbReference type="CDD" id="cd01144">
    <property type="entry name" value="BtuF"/>
    <property type="match status" value="1"/>
</dbReference>
<feature type="disulfide bond" evidence="5">
    <location>
        <begin position="180"/>
        <end position="256"/>
    </location>
</feature>
<feature type="binding site" evidence="5">
    <location>
        <position position="47"/>
    </location>
    <ligand>
        <name>cyanocob(III)alamin</name>
        <dbReference type="ChEBI" id="CHEBI:17439"/>
    </ligand>
</feature>
<feature type="site" description="Important for BtuC binding" evidence="5">
    <location>
        <position position="199"/>
    </location>
</feature>
<comment type="subcellular location">
    <subcellularLocation>
        <location evidence="5">Periplasm</location>
    </subcellularLocation>
</comment>
<comment type="function">
    <text evidence="5">Part of the ABC transporter complex BtuCDF involved in vitamin B12 import. Binds vitamin B12 and delivers it to the periplasmic surface of BtuC.</text>
</comment>
<dbReference type="AlphaFoldDB" id="A0A2S9I4P5"/>
<proteinExistence type="inferred from homology"/>
<keyword evidence="1 5" id="KW-0813">Transport</keyword>
<evidence type="ECO:0000313" key="8">
    <source>
        <dbReference type="Proteomes" id="UP000239181"/>
    </source>
</evidence>
<dbReference type="PROSITE" id="PS50983">
    <property type="entry name" value="FE_B12_PBP"/>
    <property type="match status" value="1"/>
</dbReference>
<keyword evidence="4 5" id="KW-1015">Disulfide bond</keyword>
<dbReference type="PANTHER" id="PTHR30535">
    <property type="entry name" value="VITAMIN B12-BINDING PROTEIN"/>
    <property type="match status" value="1"/>
</dbReference>
<sequence length="264" mass="29315" precursor="true">MAKGLIALLLWLTFSAAAAPQRVVTLAPNLTELAFAAGITPVGVSDYSDYPAVAKSIVHVANWQGINTEKLLSLKPDLVIAWRGGTSPRQIEQLQSLGVKVLWLAPDSIEQLIATLRQLAEYSPQPQQAELAAATLQQQFDDLQQRYHQPQRKRVFLQFGMKPLFTAADNTLQNEVLGLCGGENIFSDSRVPWPQVSREQVLVRQPQAIVMPGDAARAVTVEQFWQPQLKVPVYTVNDDWFSRAGPRIILAARQLCAQLQPDRK</sequence>
<reference evidence="7 8" key="1">
    <citation type="submission" date="2017-10" db="EMBL/GenBank/DDBJ databases">
        <title>Draft genome of two endophytic bacteria isolated from 'guarana' Paullinia cupana (Mart.) Ducke.</title>
        <authorList>
            <person name="Siqueira K.A."/>
            <person name="Liotti R.G."/>
            <person name="Mendes T.A."/>
            <person name="Soares M.A."/>
        </authorList>
    </citation>
    <scope>NUCLEOTIDE SEQUENCE [LARGE SCALE GENOMIC DNA]</scope>
    <source>
        <strain evidence="7 8">342</strain>
    </source>
</reference>
<keyword evidence="3 5" id="KW-0574">Periplasm</keyword>
<evidence type="ECO:0000256" key="1">
    <source>
        <dbReference type="ARBA" id="ARBA00022448"/>
    </source>
</evidence>
<evidence type="ECO:0000313" key="7">
    <source>
        <dbReference type="EMBL" id="PRD12745.1"/>
    </source>
</evidence>
<name>A0A2S9I4P5_9GAMM</name>
<organism evidence="7 8">
    <name type="scientific">Pantoea coffeiphila</name>
    <dbReference type="NCBI Taxonomy" id="1465635"/>
    <lineage>
        <taxon>Bacteria</taxon>
        <taxon>Pseudomonadati</taxon>
        <taxon>Pseudomonadota</taxon>
        <taxon>Gammaproteobacteria</taxon>
        <taxon>Enterobacterales</taxon>
        <taxon>Erwiniaceae</taxon>
        <taxon>Pantoea</taxon>
    </lineage>
</organism>
<dbReference type="NCBIfam" id="NF038402">
    <property type="entry name" value="TroA_like"/>
    <property type="match status" value="1"/>
</dbReference>
<comment type="caution">
    <text evidence="5">Lacks conserved residue(s) required for the propagation of feature annotation.</text>
</comment>
<comment type="subunit">
    <text evidence="5">The complex is composed of two ATP-binding proteins (BtuD), two transmembrane proteins (BtuC) and a solute-binding protein (BtuF).</text>
</comment>
<dbReference type="PANTHER" id="PTHR30535:SF34">
    <property type="entry name" value="MOLYBDATE-BINDING PROTEIN MOLA"/>
    <property type="match status" value="1"/>
</dbReference>
<gene>
    <name evidence="5" type="primary">btuF</name>
    <name evidence="7" type="ORF">CQW29_24880</name>
</gene>
<feature type="domain" description="Fe/B12 periplasmic-binding" evidence="6">
    <location>
        <begin position="22"/>
        <end position="263"/>
    </location>
</feature>
<evidence type="ECO:0000256" key="5">
    <source>
        <dbReference type="HAMAP-Rule" id="MF_01000"/>
    </source>
</evidence>
<accession>A0A2S9I4P5</accession>
<evidence type="ECO:0000256" key="3">
    <source>
        <dbReference type="ARBA" id="ARBA00022764"/>
    </source>
</evidence>
<feature type="chain" id="PRO_5015789597" description="Vitamin B12-binding protein" evidence="5">
    <location>
        <begin position="19"/>
        <end position="264"/>
    </location>
</feature>